<dbReference type="Proteomes" id="UP001161704">
    <property type="component" value="Unassembled WGS sequence"/>
</dbReference>
<name>A0AA42UCI0_AERCA</name>
<dbReference type="AlphaFoldDB" id="A0AA42UCI0"/>
<reference evidence="3" key="1">
    <citation type="submission" date="2022-09" db="EMBL/GenBank/DDBJ databases">
        <title>Intensive care unit water sources are persistently colonized with multi-drug resistant bacteria and are the site of extensive horizontal gene transfer of antibiotic resistance genes.</title>
        <authorList>
            <person name="Diorio-Toth L."/>
        </authorList>
    </citation>
    <scope>NUCLEOTIDE SEQUENCE</scope>
    <source>
        <strain evidence="3">GD03710</strain>
    </source>
</reference>
<dbReference type="EMBL" id="JAOCIZ010000017">
    <property type="protein sequence ID" value="MDH1504655.1"/>
    <property type="molecule type" value="Genomic_DNA"/>
</dbReference>
<evidence type="ECO:0000313" key="4">
    <source>
        <dbReference type="Proteomes" id="UP001161704"/>
    </source>
</evidence>
<organism evidence="3 4">
    <name type="scientific">Aeromonas caviae</name>
    <name type="common">Aeromonas punctata</name>
    <dbReference type="NCBI Taxonomy" id="648"/>
    <lineage>
        <taxon>Bacteria</taxon>
        <taxon>Pseudomonadati</taxon>
        <taxon>Pseudomonadota</taxon>
        <taxon>Gammaproteobacteria</taxon>
        <taxon>Aeromonadales</taxon>
        <taxon>Aeromonadaceae</taxon>
        <taxon>Aeromonas</taxon>
    </lineage>
</organism>
<dbReference type="PANTHER" id="PTHR43196:SF2">
    <property type="entry name" value="PHOSPHOADENOSINE PHOSPHOSULFATE REDUCTASE"/>
    <property type="match status" value="1"/>
</dbReference>
<evidence type="ECO:0000259" key="2">
    <source>
        <dbReference type="Pfam" id="PF01507"/>
    </source>
</evidence>
<dbReference type="InterPro" id="IPR002500">
    <property type="entry name" value="PAPS_reduct_dom"/>
</dbReference>
<dbReference type="Pfam" id="PF01507">
    <property type="entry name" value="PAPS_reduct"/>
    <property type="match status" value="1"/>
</dbReference>
<keyword evidence="1" id="KW-0175">Coiled coil</keyword>
<dbReference type="PANTHER" id="PTHR43196">
    <property type="entry name" value="SULFATE ADENYLYLTRANSFERASE SUBUNIT 2"/>
    <property type="match status" value="1"/>
</dbReference>
<dbReference type="NCBIfam" id="NF005316">
    <property type="entry name" value="PRK06850.1"/>
    <property type="match status" value="1"/>
</dbReference>
<proteinExistence type="predicted"/>
<gene>
    <name evidence="3" type="primary">dndC</name>
    <name evidence="3" type="ORF">N5I20_06245</name>
</gene>
<dbReference type="GO" id="GO:0003824">
    <property type="term" value="F:catalytic activity"/>
    <property type="evidence" value="ECO:0007669"/>
    <property type="project" value="InterPro"/>
</dbReference>
<protein>
    <submittedName>
        <fullName evidence="3">DNA phosphorothioation system sulfurtransferase DndC</fullName>
    </submittedName>
</protein>
<evidence type="ECO:0000313" key="3">
    <source>
        <dbReference type="EMBL" id="MDH1504655.1"/>
    </source>
</evidence>
<dbReference type="Gene3D" id="3.40.50.620">
    <property type="entry name" value="HUPs"/>
    <property type="match status" value="1"/>
</dbReference>
<dbReference type="NCBIfam" id="TIGR03183">
    <property type="entry name" value="DNA_S_dndC"/>
    <property type="match status" value="1"/>
</dbReference>
<dbReference type="SUPFAM" id="SSF52402">
    <property type="entry name" value="Adenine nucleotide alpha hydrolases-like"/>
    <property type="match status" value="1"/>
</dbReference>
<dbReference type="InterPro" id="IPR050128">
    <property type="entry name" value="Sulfate_adenylyltrnsfr_sub2"/>
</dbReference>
<sequence length="544" mass="62355">MNPLIQAHDLADYEDFINTEPFAGRPLAEYVAEVQRIYCADKRPWVIGYSGGKDSSAVLTLVYLALLGLPPELRHKDVFVVSSDTLVETPVVVDLIIRTMDQIEKGAKRDALPITSHPVVPKTHETFWVNLLGKGYPAPTRSFRWCTERMKINPVSDFIKDKVSQFEEVIVVLGSRSSESASRAQVIAKHKIDGTRLARHTTLANAFIYTPIDTWDVEDVWKLLRGAFKYAPDDVEEWENPWGGNNRPLWTLYMDSSGQGECPLVIDDSTPSCGNSRFGCWTCTVVTKDRAMESLIQNGEDWMLPLLKFRNQLALTTDPAQKDTYRNYKRRTGKVSYQYAKEGEELSAERKHVPGPYWLKYRQEWLKELLEMERDLNLRGHTITLITKPELHAIRQEWLTDPNEPDWNDSLPAIYREVYGEDLDWLIDDQSRFNASDAELLAQLSQGYDVEPEMVMKLIELEISLEGLSRRQGVFAKIGTILKQDWGSLEAIEQKQAQLQKRNERDLYQEEVEQIEQSLAELQKQLAQADDMAALFSEAVKNDH</sequence>
<accession>A0AA42UCI0</accession>
<dbReference type="InterPro" id="IPR017598">
    <property type="entry name" value="SulphurTrfase_DndC"/>
</dbReference>
<dbReference type="InterPro" id="IPR014729">
    <property type="entry name" value="Rossmann-like_a/b/a_fold"/>
</dbReference>
<feature type="coiled-coil region" evidence="1">
    <location>
        <begin position="498"/>
        <end position="539"/>
    </location>
</feature>
<feature type="domain" description="Phosphoadenosine phosphosulphate reductase" evidence="2">
    <location>
        <begin position="46"/>
        <end position="225"/>
    </location>
</feature>
<evidence type="ECO:0000256" key="1">
    <source>
        <dbReference type="SAM" id="Coils"/>
    </source>
</evidence>
<dbReference type="RefSeq" id="WP_043819644.1">
    <property type="nucleotide sequence ID" value="NZ_JAOCIZ010000017.1"/>
</dbReference>
<comment type="caution">
    <text evidence="3">The sequence shown here is derived from an EMBL/GenBank/DDBJ whole genome shotgun (WGS) entry which is preliminary data.</text>
</comment>